<dbReference type="GO" id="GO:0003677">
    <property type="term" value="F:DNA binding"/>
    <property type="evidence" value="ECO:0007669"/>
    <property type="project" value="InterPro"/>
</dbReference>
<dbReference type="GO" id="GO:0008270">
    <property type="term" value="F:zinc ion binding"/>
    <property type="evidence" value="ECO:0007669"/>
    <property type="project" value="InterPro"/>
</dbReference>
<keyword evidence="2" id="KW-0175">Coiled coil</keyword>
<dbReference type="HOGENOM" id="CLU_021978_0_0_1"/>
<reference evidence="5" key="2">
    <citation type="submission" date="2015-01" db="EMBL/GenBank/DDBJ databases">
        <title>Evolutionary Origins and Diversification of the Mycorrhizal Mutualists.</title>
        <authorList>
            <consortium name="DOE Joint Genome Institute"/>
            <consortium name="Mycorrhizal Genomics Consortium"/>
            <person name="Kohler A."/>
            <person name="Kuo A."/>
            <person name="Nagy L.G."/>
            <person name="Floudas D."/>
            <person name="Copeland A."/>
            <person name="Barry K.W."/>
            <person name="Cichocki N."/>
            <person name="Veneault-Fourrey C."/>
            <person name="LaButti K."/>
            <person name="Lindquist E.A."/>
            <person name="Lipzen A."/>
            <person name="Lundell T."/>
            <person name="Morin E."/>
            <person name="Murat C."/>
            <person name="Riley R."/>
            <person name="Ohm R."/>
            <person name="Sun H."/>
            <person name="Tunlid A."/>
            <person name="Henrissat B."/>
            <person name="Grigoriev I.V."/>
            <person name="Hibbett D.S."/>
            <person name="Martin F."/>
        </authorList>
    </citation>
    <scope>NUCLEOTIDE SEQUENCE [LARGE SCALE GENOMIC DNA]</scope>
    <source>
        <strain evidence="5">Zn</strain>
    </source>
</reference>
<evidence type="ECO:0000313" key="5">
    <source>
        <dbReference type="Proteomes" id="UP000054321"/>
    </source>
</evidence>
<keyword evidence="1" id="KW-0539">Nucleus</keyword>
<proteinExistence type="predicted"/>
<dbReference type="AlphaFoldDB" id="A0A0C3GEX8"/>
<dbReference type="PANTHER" id="PTHR46910:SF11">
    <property type="entry name" value="ZN(2)-C6 FUNGAL-TYPE DOMAIN-CONTAINING PROTEIN"/>
    <property type="match status" value="1"/>
</dbReference>
<dbReference type="PANTHER" id="PTHR46910">
    <property type="entry name" value="TRANSCRIPTION FACTOR PDR1"/>
    <property type="match status" value="1"/>
</dbReference>
<dbReference type="InParanoid" id="A0A0C3GEX8"/>
<dbReference type="OrthoDB" id="25921at2759"/>
<dbReference type="STRING" id="913774.A0A0C3GEX8"/>
<dbReference type="GO" id="GO:0003700">
    <property type="term" value="F:DNA-binding transcription factor activity"/>
    <property type="evidence" value="ECO:0007669"/>
    <property type="project" value="InterPro"/>
</dbReference>
<dbReference type="InterPro" id="IPR050987">
    <property type="entry name" value="AtrR-like"/>
</dbReference>
<evidence type="ECO:0000259" key="3">
    <source>
        <dbReference type="SMART" id="SM00906"/>
    </source>
</evidence>
<dbReference type="GO" id="GO:0006351">
    <property type="term" value="P:DNA-templated transcription"/>
    <property type="evidence" value="ECO:0007669"/>
    <property type="project" value="InterPro"/>
</dbReference>
<dbReference type="InterPro" id="IPR007219">
    <property type="entry name" value="XnlR_reg_dom"/>
</dbReference>
<dbReference type="SMART" id="SM00906">
    <property type="entry name" value="Fungal_trans"/>
    <property type="match status" value="1"/>
</dbReference>
<evidence type="ECO:0000256" key="1">
    <source>
        <dbReference type="ARBA" id="ARBA00023242"/>
    </source>
</evidence>
<evidence type="ECO:0000313" key="4">
    <source>
        <dbReference type="EMBL" id="KIM94675.1"/>
    </source>
</evidence>
<protein>
    <recommendedName>
        <fullName evidence="3">Xylanolytic transcriptional activator regulatory domain-containing protein</fullName>
    </recommendedName>
</protein>
<feature type="coiled-coil region" evidence="2">
    <location>
        <begin position="13"/>
        <end position="40"/>
    </location>
</feature>
<dbReference type="CDD" id="cd12148">
    <property type="entry name" value="fungal_TF_MHR"/>
    <property type="match status" value="1"/>
</dbReference>
<dbReference type="Proteomes" id="UP000054321">
    <property type="component" value="Unassembled WGS sequence"/>
</dbReference>
<reference evidence="4 5" key="1">
    <citation type="submission" date="2014-04" db="EMBL/GenBank/DDBJ databases">
        <authorList>
            <consortium name="DOE Joint Genome Institute"/>
            <person name="Kuo A."/>
            <person name="Martino E."/>
            <person name="Perotto S."/>
            <person name="Kohler A."/>
            <person name="Nagy L.G."/>
            <person name="Floudas D."/>
            <person name="Copeland A."/>
            <person name="Barry K.W."/>
            <person name="Cichocki N."/>
            <person name="Veneault-Fourrey C."/>
            <person name="LaButti K."/>
            <person name="Lindquist E.A."/>
            <person name="Lipzen A."/>
            <person name="Lundell T."/>
            <person name="Morin E."/>
            <person name="Murat C."/>
            <person name="Sun H."/>
            <person name="Tunlid A."/>
            <person name="Henrissat B."/>
            <person name="Grigoriev I.V."/>
            <person name="Hibbett D.S."/>
            <person name="Martin F."/>
            <person name="Nordberg H.P."/>
            <person name="Cantor M.N."/>
            <person name="Hua S.X."/>
        </authorList>
    </citation>
    <scope>NUCLEOTIDE SEQUENCE [LARGE SCALE GENOMIC DNA]</scope>
    <source>
        <strain evidence="4 5">Zn</strain>
    </source>
</reference>
<feature type="domain" description="Xylanolytic transcriptional activator regulatory" evidence="3">
    <location>
        <begin position="271"/>
        <end position="345"/>
    </location>
</feature>
<name>A0A0C3GEX8_OIDMZ</name>
<evidence type="ECO:0000256" key="2">
    <source>
        <dbReference type="SAM" id="Coils"/>
    </source>
</evidence>
<keyword evidence="5" id="KW-1185">Reference proteome</keyword>
<organism evidence="4 5">
    <name type="scientific">Oidiodendron maius (strain Zn)</name>
    <dbReference type="NCBI Taxonomy" id="913774"/>
    <lineage>
        <taxon>Eukaryota</taxon>
        <taxon>Fungi</taxon>
        <taxon>Dikarya</taxon>
        <taxon>Ascomycota</taxon>
        <taxon>Pezizomycotina</taxon>
        <taxon>Leotiomycetes</taxon>
        <taxon>Leotiomycetes incertae sedis</taxon>
        <taxon>Myxotrichaceae</taxon>
        <taxon>Oidiodendron</taxon>
    </lineage>
</organism>
<sequence>MSSQLGFTTDNINNELTSRTKILEQRYEALTKELTEMRNRERERDAPQLLAPALTAEVPGPSVSFSPGSTSNVNHDTTRNSVFERNTQFTGGTSFSAQINLLDRSVARDHGESDELMLMLPDTCQGMDYEHLSASMRGEIDQIVEQTRLDDADKILQALDIYFANFNPHYPCINEAHLRTQFAAFLADDSSCMSKTVTIQFAALLNFIMALKSIIYDNCPQDDYVPGWKEFYRAEKLLSHATWIEKANIMTVQMLVVKTSYYLYISKLNAAYDTMGTAVRLCFQLGLHNESSWGEDCNMYDRTYRQRIFWCIYCLNHNVAQNSGVPDLIRESDFDVDRPKCIDDRMLYPNCRQLPEMHKASPVPYLLEIIKWAKLSSEIWDAMFGARVKKPVSQEFIADTDSKIMALSREIPGFLHWPPASGLQSAAETPAFMIQQSLVLYLRIKALRMLLRREEMVSLRYETRTAQLCIEIATDVINAVELAYCSNRATKRSERYAYALHLTGAMVPMICVIVRRSNGEDMMRPAINIFNRSLKIMEAISYGLSFARRTLHQLRRPIRVAREIIDSNWSQYAFSGLPSPPQTLMSNPTNLAQNQMWNHDMSNFGSGVILGEETERPEDMMIWEDLDLWNNMNNWQS</sequence>
<dbReference type="EMBL" id="KN832889">
    <property type="protein sequence ID" value="KIM94675.1"/>
    <property type="molecule type" value="Genomic_DNA"/>
</dbReference>
<dbReference type="Pfam" id="PF04082">
    <property type="entry name" value="Fungal_trans"/>
    <property type="match status" value="1"/>
</dbReference>
<gene>
    <name evidence="4" type="ORF">OIDMADRAFT_149331</name>
</gene>
<accession>A0A0C3GEX8</accession>